<gene>
    <name evidence="1" type="ORF">BN9_010760</name>
</gene>
<sequence>MFTLLEEIFDTVIDTVCSIVSVVRIKIRQWLGYTIDRVVEVEEAAVIIARKATEKVATEMLVVVGKVVAIEYLEDNYKRMMLSYQGCINLIQWLCWVWDIARQIESVLRWARWKKWRLTTCTHRYKRDAGMWGSTYWEYLRKSTNWKEWNVKHIPMRFRIK</sequence>
<dbReference type="AlphaFoldDB" id="A0A024G0C3"/>
<comment type="caution">
    <text evidence="1">The sequence shown here is derived from an EMBL/GenBank/DDBJ whole genome shotgun (WGS) entry which is preliminary data.</text>
</comment>
<keyword evidence="2" id="KW-1185">Reference proteome</keyword>
<evidence type="ECO:0000313" key="1">
    <source>
        <dbReference type="EMBL" id="CCI40292.1"/>
    </source>
</evidence>
<evidence type="ECO:0000313" key="2">
    <source>
        <dbReference type="Proteomes" id="UP000053237"/>
    </source>
</evidence>
<protein>
    <submittedName>
        <fullName evidence="1">Uncharacterized protein</fullName>
    </submittedName>
</protein>
<dbReference type="Proteomes" id="UP000053237">
    <property type="component" value="Unassembled WGS sequence"/>
</dbReference>
<reference evidence="1 2" key="1">
    <citation type="submission" date="2012-05" db="EMBL/GenBank/DDBJ databases">
        <title>Recombination and specialization in a pathogen metapopulation.</title>
        <authorList>
            <person name="Gardiner A."/>
            <person name="Kemen E."/>
            <person name="Schultz-Larsen T."/>
            <person name="MacLean D."/>
            <person name="Van Oosterhout C."/>
            <person name="Jones J.D.G."/>
        </authorList>
    </citation>
    <scope>NUCLEOTIDE SEQUENCE [LARGE SCALE GENOMIC DNA]</scope>
    <source>
        <strain evidence="1 2">Ac Nc2</strain>
    </source>
</reference>
<accession>A0A024G0C3</accession>
<name>A0A024G0C3_9STRA</name>
<proteinExistence type="predicted"/>
<organism evidence="1 2">
    <name type="scientific">Albugo candida</name>
    <dbReference type="NCBI Taxonomy" id="65357"/>
    <lineage>
        <taxon>Eukaryota</taxon>
        <taxon>Sar</taxon>
        <taxon>Stramenopiles</taxon>
        <taxon>Oomycota</taxon>
        <taxon>Peronosporomycetes</taxon>
        <taxon>Albuginales</taxon>
        <taxon>Albuginaceae</taxon>
        <taxon>Albugo</taxon>
    </lineage>
</organism>
<dbReference type="EMBL" id="CAIX01000007">
    <property type="protein sequence ID" value="CCI40292.1"/>
    <property type="molecule type" value="Genomic_DNA"/>
</dbReference>
<dbReference type="InParanoid" id="A0A024G0C3"/>